<evidence type="ECO:0000313" key="2">
    <source>
        <dbReference type="EMBL" id="CAD9676425.1"/>
    </source>
</evidence>
<evidence type="ECO:0000256" key="1">
    <source>
        <dbReference type="SAM" id="MobiDB-lite"/>
    </source>
</evidence>
<proteinExistence type="predicted"/>
<dbReference type="InterPro" id="IPR016024">
    <property type="entry name" value="ARM-type_fold"/>
</dbReference>
<protein>
    <submittedName>
        <fullName evidence="2">Uncharacterized protein</fullName>
    </submittedName>
</protein>
<dbReference type="EMBL" id="HBHI01016386">
    <property type="protein sequence ID" value="CAD9676425.1"/>
    <property type="molecule type" value="Transcribed_RNA"/>
</dbReference>
<feature type="region of interest" description="Disordered" evidence="1">
    <location>
        <begin position="9"/>
        <end position="28"/>
    </location>
</feature>
<gene>
    <name evidence="2" type="ORF">EANT1437_LOCUS8427</name>
</gene>
<organism evidence="2">
    <name type="scientific">Eucampia antarctica</name>
    <dbReference type="NCBI Taxonomy" id="49252"/>
    <lineage>
        <taxon>Eukaryota</taxon>
        <taxon>Sar</taxon>
        <taxon>Stramenopiles</taxon>
        <taxon>Ochrophyta</taxon>
        <taxon>Bacillariophyta</taxon>
        <taxon>Mediophyceae</taxon>
        <taxon>Biddulphiophycidae</taxon>
        <taxon>Hemiaulales</taxon>
        <taxon>Hemiaulaceae</taxon>
        <taxon>Eucampia</taxon>
    </lineage>
</organism>
<accession>A0A7S2WA98</accession>
<name>A0A7S2WA98_9STRA</name>
<dbReference type="AlphaFoldDB" id="A0A7S2WA98"/>
<sequence>MLENQLNLTSSLLEDTGSEDNGSTSNSKGFWTAGGLPSCSKGLPLITSGFVNHVNRSVGSFSMAPPSLSMSPPSLCTFGVEGPIAPHYSHLPSLKIKERLTDIASSKDLWEVTDSSVPTLPEHHPLERTAVFVPHTSASTVASRVIDVLSERSISSKFYKDKAKVKCVTSYNVDFRIRLYRGKGKFSHGIIVELQRRFGYSPYFQTETQAILDAAEGNIAAPQYTPHTSVSDNDTLDSVPLPSLDLFSKLISSSKYDSQVLAINGLAALTDSVKVGLVKAENTIKSLLSKENEALYSHVFNIVRSGHLKVNDQAQGSIDKQFAVQEKAMAIVARVVKHSKTAICDSLKSLTPVLLSSLKNAHEDTRLASYSASIILEMLKNSYDNCLPETNEIFNAMIQARFVGELQNNRLSELSNHCIRLMA</sequence>
<reference evidence="2" key="1">
    <citation type="submission" date="2021-01" db="EMBL/GenBank/DDBJ databases">
        <authorList>
            <person name="Corre E."/>
            <person name="Pelletier E."/>
            <person name="Niang G."/>
            <person name="Scheremetjew M."/>
            <person name="Finn R."/>
            <person name="Kale V."/>
            <person name="Holt S."/>
            <person name="Cochrane G."/>
            <person name="Meng A."/>
            <person name="Brown T."/>
            <person name="Cohen L."/>
        </authorList>
    </citation>
    <scope>NUCLEOTIDE SEQUENCE</scope>
    <source>
        <strain evidence="2">CCMP1452</strain>
    </source>
</reference>
<dbReference type="SUPFAM" id="SSF48371">
    <property type="entry name" value="ARM repeat"/>
    <property type="match status" value="1"/>
</dbReference>